<dbReference type="AlphaFoldDB" id="A0A2N9W4F0"/>
<sequence>MTQIKLTREWQKIHQNICLKYNANGTENDAAALIVFLREQHAKQAEFLPFTEWPSPNGHRTLIENGEIRQKLGQFIGQLAASHWWNHDVLAANLNRKIPAPASFPAV</sequence>
<gene>
    <name evidence="2" type="ORF">B5P45_02115</name>
</gene>
<proteinExistence type="predicted"/>
<dbReference type="OrthoDB" id="9802640at2"/>
<evidence type="ECO:0000259" key="1">
    <source>
        <dbReference type="Pfam" id="PF24391"/>
    </source>
</evidence>
<dbReference type="EMBL" id="MZMT01000003">
    <property type="protein sequence ID" value="PIO46618.1"/>
    <property type="molecule type" value="Genomic_DNA"/>
</dbReference>
<comment type="caution">
    <text evidence="2">The sequence shown here is derived from an EMBL/GenBank/DDBJ whole genome shotgun (WGS) entry which is preliminary data.</text>
</comment>
<name>A0A2N9W4F0_9HYPH</name>
<keyword evidence="3" id="KW-1185">Reference proteome</keyword>
<evidence type="ECO:0000313" key="2">
    <source>
        <dbReference type="EMBL" id="PIO46618.1"/>
    </source>
</evidence>
<organism evidence="2 3">
    <name type="scientific">Phyllobacterium zundukense</name>
    <dbReference type="NCBI Taxonomy" id="1867719"/>
    <lineage>
        <taxon>Bacteria</taxon>
        <taxon>Pseudomonadati</taxon>
        <taxon>Pseudomonadota</taxon>
        <taxon>Alphaproteobacteria</taxon>
        <taxon>Hyphomicrobiales</taxon>
        <taxon>Phyllobacteriaceae</taxon>
        <taxon>Phyllobacterium</taxon>
    </lineage>
</organism>
<dbReference type="Proteomes" id="UP000232163">
    <property type="component" value="Unassembled WGS sequence"/>
</dbReference>
<dbReference type="KEGG" id="pht:BLM14_09965"/>
<dbReference type="InterPro" id="IPR056471">
    <property type="entry name" value="HD-CE"/>
</dbReference>
<evidence type="ECO:0000313" key="3">
    <source>
        <dbReference type="Proteomes" id="UP000232163"/>
    </source>
</evidence>
<reference evidence="2 3" key="1">
    <citation type="journal article" date="2017" name="Int J Environ Stud">
        <title>Does the Miocene-Pliocene relict legume Oxytropis triphylla form nitrogen-fixing nodules with a combination of bacterial strains?</title>
        <authorList>
            <person name="Safronova V."/>
            <person name="Belimov A."/>
            <person name="Sazanova A."/>
            <person name="Kuznetsova I."/>
            <person name="Popova J."/>
            <person name="Andronov E."/>
            <person name="Verkhozina A."/>
            <person name="Tikhonovich I."/>
        </authorList>
    </citation>
    <scope>NUCLEOTIDE SEQUENCE [LARGE SCALE GENOMIC DNA]</scope>
    <source>
        <strain evidence="2 3">Tri-38</strain>
    </source>
</reference>
<dbReference type="Pfam" id="PF24391">
    <property type="entry name" value="HD-CE"/>
    <property type="match status" value="1"/>
</dbReference>
<accession>A0A2N9W4F0</accession>
<protein>
    <recommendedName>
        <fullName evidence="1">HD-CE domain-containing protein</fullName>
    </recommendedName>
</protein>
<feature type="domain" description="HD-CE" evidence="1">
    <location>
        <begin position="32"/>
        <end position="93"/>
    </location>
</feature>